<evidence type="ECO:0000313" key="11">
    <source>
        <dbReference type="EMBL" id="KAL3825304.1"/>
    </source>
</evidence>
<comment type="similarity">
    <text evidence="2 8 9">Belongs to the glycosyl hydrolase 9 (cellulase E) family.</text>
</comment>
<evidence type="ECO:0000256" key="6">
    <source>
        <dbReference type="ARBA" id="ARBA00023295"/>
    </source>
</evidence>
<dbReference type="Pfam" id="PF00759">
    <property type="entry name" value="Glyco_hydro_9"/>
    <property type="match status" value="1"/>
</dbReference>
<keyword evidence="4 9" id="KW-0136">Cellulose degradation</keyword>
<evidence type="ECO:0000256" key="7">
    <source>
        <dbReference type="ARBA" id="ARBA00023326"/>
    </source>
</evidence>
<keyword evidence="12" id="KW-1185">Reference proteome</keyword>
<evidence type="ECO:0000256" key="8">
    <source>
        <dbReference type="PROSITE-ProRule" id="PRU10060"/>
    </source>
</evidence>
<evidence type="ECO:0000313" key="12">
    <source>
        <dbReference type="Proteomes" id="UP001634393"/>
    </source>
</evidence>
<dbReference type="PANTHER" id="PTHR22298">
    <property type="entry name" value="ENDO-1,4-BETA-GLUCANASE"/>
    <property type="match status" value="1"/>
</dbReference>
<evidence type="ECO:0000256" key="2">
    <source>
        <dbReference type="ARBA" id="ARBA00007072"/>
    </source>
</evidence>
<comment type="caution">
    <text evidence="11">The sequence shown here is derived from an EMBL/GenBank/DDBJ whole genome shotgun (WGS) entry which is preliminary data.</text>
</comment>
<dbReference type="AlphaFoldDB" id="A0ABD3SL46"/>
<dbReference type="GO" id="GO:0008810">
    <property type="term" value="F:cellulase activity"/>
    <property type="evidence" value="ECO:0007669"/>
    <property type="project" value="UniProtKB-EC"/>
</dbReference>
<name>A0ABD3SL46_9LAMI</name>
<dbReference type="Gene3D" id="1.50.10.10">
    <property type="match status" value="1"/>
</dbReference>
<reference evidence="11 12" key="1">
    <citation type="submission" date="2024-12" db="EMBL/GenBank/DDBJ databases">
        <title>The unique morphological basis and parallel evolutionary history of personate flowers in Penstemon.</title>
        <authorList>
            <person name="Depatie T.H."/>
            <person name="Wessinger C.A."/>
        </authorList>
    </citation>
    <scope>NUCLEOTIDE SEQUENCE [LARGE SCALE GENOMIC DNA]</scope>
    <source>
        <strain evidence="11">WTNN_2</strain>
        <tissue evidence="11">Leaf</tissue>
    </source>
</reference>
<feature type="active site" evidence="8">
    <location>
        <position position="160"/>
    </location>
</feature>
<evidence type="ECO:0000256" key="5">
    <source>
        <dbReference type="ARBA" id="ARBA00023277"/>
    </source>
</evidence>
<evidence type="ECO:0000259" key="10">
    <source>
        <dbReference type="Pfam" id="PF00759"/>
    </source>
</evidence>
<sequence length="236" mass="26821">MVKILSLFIFAWLLKQWYRYRATLLSKMEKFFMAGKGRQHTPTFKSNIQLVTNASFLMTIYSDYITYAGRSIKCSHANTTHDPRVTWWGYGNNYLRQVHCMASSIVPYKTYRMFVSCRGGYATQFSRNVSYPNLLTGAIVGGPDVYDNFDDQRANYEETEPAAYNNAPLLDILARLHAVELPSLKPIATNPKTTTKSDSHVFPAWINSLAAGKNIEFVYIRFASRAVVSVSSYTTV</sequence>
<dbReference type="PROSITE" id="PS00698">
    <property type="entry name" value="GH9_3"/>
    <property type="match status" value="1"/>
</dbReference>
<dbReference type="EMBL" id="JBJXBP010000006">
    <property type="protein sequence ID" value="KAL3825304.1"/>
    <property type="molecule type" value="Genomic_DNA"/>
</dbReference>
<dbReference type="GO" id="GO:0030245">
    <property type="term" value="P:cellulose catabolic process"/>
    <property type="evidence" value="ECO:0007669"/>
    <property type="project" value="UniProtKB-KW"/>
</dbReference>
<dbReference type="InterPro" id="IPR012341">
    <property type="entry name" value="6hp_glycosidase-like_sf"/>
</dbReference>
<keyword evidence="6 8" id="KW-0326">Glycosidase</keyword>
<evidence type="ECO:0000256" key="3">
    <source>
        <dbReference type="ARBA" id="ARBA00022801"/>
    </source>
</evidence>
<dbReference type="Proteomes" id="UP001634393">
    <property type="component" value="Unassembled WGS sequence"/>
</dbReference>
<dbReference type="EC" id="3.2.1.4" evidence="9"/>
<organism evidence="11 12">
    <name type="scientific">Penstemon smallii</name>
    <dbReference type="NCBI Taxonomy" id="265156"/>
    <lineage>
        <taxon>Eukaryota</taxon>
        <taxon>Viridiplantae</taxon>
        <taxon>Streptophyta</taxon>
        <taxon>Embryophyta</taxon>
        <taxon>Tracheophyta</taxon>
        <taxon>Spermatophyta</taxon>
        <taxon>Magnoliopsida</taxon>
        <taxon>eudicotyledons</taxon>
        <taxon>Gunneridae</taxon>
        <taxon>Pentapetalae</taxon>
        <taxon>asterids</taxon>
        <taxon>lamiids</taxon>
        <taxon>Lamiales</taxon>
        <taxon>Plantaginaceae</taxon>
        <taxon>Cheloneae</taxon>
        <taxon>Penstemon</taxon>
    </lineage>
</organism>
<evidence type="ECO:0000256" key="9">
    <source>
        <dbReference type="RuleBase" id="RU361166"/>
    </source>
</evidence>
<protein>
    <recommendedName>
        <fullName evidence="9">Endoglucanase</fullName>
        <ecNumber evidence="9">3.2.1.4</ecNumber>
    </recommendedName>
</protein>
<gene>
    <name evidence="11" type="ORF">ACJIZ3_021333</name>
</gene>
<comment type="catalytic activity">
    <reaction evidence="1 9">
        <text>Endohydrolysis of (1-&gt;4)-beta-D-glucosidic linkages in cellulose, lichenin and cereal beta-D-glucans.</text>
        <dbReference type="EC" id="3.2.1.4"/>
    </reaction>
</comment>
<dbReference type="InterPro" id="IPR033126">
    <property type="entry name" value="Glyco_hydro_9_Asp/Glu_AS"/>
</dbReference>
<evidence type="ECO:0000256" key="4">
    <source>
        <dbReference type="ARBA" id="ARBA00023001"/>
    </source>
</evidence>
<evidence type="ECO:0000256" key="1">
    <source>
        <dbReference type="ARBA" id="ARBA00000966"/>
    </source>
</evidence>
<feature type="domain" description="Glycoside hydrolase family 9" evidence="10">
    <location>
        <begin position="26"/>
        <end position="170"/>
    </location>
</feature>
<keyword evidence="7 8" id="KW-0624">Polysaccharide degradation</keyword>
<dbReference type="InterPro" id="IPR008928">
    <property type="entry name" value="6-hairpin_glycosidase_sf"/>
</dbReference>
<proteinExistence type="inferred from homology"/>
<keyword evidence="5 8" id="KW-0119">Carbohydrate metabolism</keyword>
<dbReference type="InterPro" id="IPR001701">
    <property type="entry name" value="Glyco_hydro_9"/>
</dbReference>
<accession>A0ABD3SL46</accession>
<dbReference type="SUPFAM" id="SSF48208">
    <property type="entry name" value="Six-hairpin glycosidases"/>
    <property type="match status" value="1"/>
</dbReference>
<feature type="active site" evidence="8">
    <location>
        <position position="151"/>
    </location>
</feature>
<keyword evidence="3 8" id="KW-0378">Hydrolase</keyword>